<name>A0A6H1UE18_9GAMM</name>
<keyword evidence="3" id="KW-1185">Reference proteome</keyword>
<accession>A0A6H1UE18</accession>
<feature type="signal peptide" evidence="1">
    <location>
        <begin position="1"/>
        <end position="21"/>
    </location>
</feature>
<keyword evidence="1" id="KW-0732">Signal</keyword>
<dbReference type="KEGG" id="fes:HER31_06070"/>
<evidence type="ECO:0000256" key="1">
    <source>
        <dbReference type="SAM" id="SignalP"/>
    </source>
</evidence>
<evidence type="ECO:0000313" key="2">
    <source>
        <dbReference type="EMBL" id="QIZ76466.1"/>
    </source>
</evidence>
<feature type="chain" id="PRO_5026327790" evidence="1">
    <location>
        <begin position="22"/>
        <end position="669"/>
    </location>
</feature>
<proteinExistence type="predicted"/>
<evidence type="ECO:0000313" key="3">
    <source>
        <dbReference type="Proteomes" id="UP000501602"/>
    </source>
</evidence>
<dbReference type="RefSeq" id="WP_168659728.1">
    <property type="nucleotide sequence ID" value="NZ_CP051180.1"/>
</dbReference>
<sequence length="669" mass="74141">MMNFNKVALTIALALSVAACGSDNDGDSVQAPVVEPPVQEKPDYIDVAVSPQAPMDGTVQVRLGAYQDNITSWLHENPGIGDPDKGNGKTSIKNAADAGVVNQNWPEGHAFNVEIADVDRVLRENPDGLGAGSYRPDIFIEGRYSVFDVLRYLAVTRDDLELTIVKDHNESGLGTPLYTVSWDQNGDGQFDADEVDNENWHFRLFAMGDEFTRAISNSQGFHAGGELNYMRMDEMWANPNTRYNLQPFSEYMTARRHWVQKTQVERQKERGFVLQQFEADSPVIDQNATELAPDGRTQKITVKLHDVPVTANNHRPDIFQPGVITGMDIFVAAGKESEAQGYGDFSYTFWNVLHTGAEVGNYAVTQFLGIRNKGLRGWLTYYVEGEDYQTAAETNRDVFFEPSCNWNANGEPVAADSSDKIPKEACFEEWSGTFGGTLIHIMSDIAVHNYLPENAVVRYGNQYASWNPDIESRQYDADYTSVTETLQYDYSVAKDGSDVRTLRAFKAADVTSGSNAPLLNEAHFGWNIADCTLCHNEEKQPLGHGGHNWPTPYADGFDNTQPAYCASCHGTNGAPVGHGELDTCFWCHDGDLEGKQHGEASLKHQVTGDDIRANDLDRYGNIPNYQGYPSDALGNYKKYESVTTSGNSNYHLGQTFPDPFSCLSCHPND</sequence>
<dbReference type="EMBL" id="CP051180">
    <property type="protein sequence ID" value="QIZ76466.1"/>
    <property type="molecule type" value="Genomic_DNA"/>
</dbReference>
<dbReference type="AlphaFoldDB" id="A0A6H1UE18"/>
<protein>
    <submittedName>
        <fullName evidence="2">Uncharacterized protein</fullName>
    </submittedName>
</protein>
<organism evidence="2 3">
    <name type="scientific">Ferrimonas lipolytica</name>
    <dbReference type="NCBI Taxonomy" id="2724191"/>
    <lineage>
        <taxon>Bacteria</taxon>
        <taxon>Pseudomonadati</taxon>
        <taxon>Pseudomonadota</taxon>
        <taxon>Gammaproteobacteria</taxon>
        <taxon>Alteromonadales</taxon>
        <taxon>Ferrimonadaceae</taxon>
        <taxon>Ferrimonas</taxon>
    </lineage>
</organism>
<dbReference type="InterPro" id="IPR036280">
    <property type="entry name" value="Multihaem_cyt_sf"/>
</dbReference>
<reference evidence="2 3" key="1">
    <citation type="submission" date="2020-04" db="EMBL/GenBank/DDBJ databases">
        <title>Ferrimonas sp. S7 isolated from sea water.</title>
        <authorList>
            <person name="Bae S.S."/>
            <person name="Baek K."/>
        </authorList>
    </citation>
    <scope>NUCLEOTIDE SEQUENCE [LARGE SCALE GENOMIC DNA]</scope>
    <source>
        <strain evidence="2 3">S7</strain>
    </source>
</reference>
<dbReference type="PROSITE" id="PS51257">
    <property type="entry name" value="PROKAR_LIPOPROTEIN"/>
    <property type="match status" value="1"/>
</dbReference>
<dbReference type="Proteomes" id="UP000501602">
    <property type="component" value="Chromosome"/>
</dbReference>
<gene>
    <name evidence="2" type="ORF">HER31_06070</name>
</gene>
<dbReference type="SUPFAM" id="SSF48695">
    <property type="entry name" value="Multiheme cytochromes"/>
    <property type="match status" value="1"/>
</dbReference>